<dbReference type="PANTHER" id="PTHR11461:SF13">
    <property type="entry name" value="ANGIOTENSINOGEN"/>
    <property type="match status" value="1"/>
</dbReference>
<comment type="similarity">
    <text evidence="3 15">Belongs to the serpin family.</text>
</comment>
<evidence type="ECO:0000256" key="2">
    <source>
        <dbReference type="ARBA" id="ARBA00004613"/>
    </source>
</evidence>
<evidence type="ECO:0000256" key="6">
    <source>
        <dbReference type="ARBA" id="ARBA00022729"/>
    </source>
</evidence>
<gene>
    <name evidence="18" type="primary">Agt</name>
    <name evidence="18" type="ORF">PICGYM_R10787</name>
</gene>
<feature type="chain" id="PRO_5032622228" description="Angiotensinogen" evidence="16">
    <location>
        <begin position="21"/>
        <end position="457"/>
    </location>
</feature>
<keyword evidence="6 16" id="KW-0732">Signal</keyword>
<feature type="domain" description="Serpin" evidence="17">
    <location>
        <begin position="99"/>
        <end position="454"/>
    </location>
</feature>
<evidence type="ECO:0000313" key="18">
    <source>
        <dbReference type="EMBL" id="NWI42943.1"/>
    </source>
</evidence>
<organism evidence="18 19">
    <name type="scientific">Picathartes gymnocephalus</name>
    <name type="common">White-necked rockfowl</name>
    <dbReference type="NCBI Taxonomy" id="175131"/>
    <lineage>
        <taxon>Eukaryota</taxon>
        <taxon>Metazoa</taxon>
        <taxon>Chordata</taxon>
        <taxon>Craniata</taxon>
        <taxon>Vertebrata</taxon>
        <taxon>Euteleostomi</taxon>
        <taxon>Archelosauria</taxon>
        <taxon>Archosauria</taxon>
        <taxon>Dinosauria</taxon>
        <taxon>Saurischia</taxon>
        <taxon>Theropoda</taxon>
        <taxon>Coelurosauria</taxon>
        <taxon>Aves</taxon>
        <taxon>Neognathae</taxon>
        <taxon>Neoaves</taxon>
        <taxon>Telluraves</taxon>
        <taxon>Australaves</taxon>
        <taxon>Passeriformes</taxon>
        <taxon>Picathartidae</taxon>
        <taxon>Picathartes</taxon>
    </lineage>
</organism>
<evidence type="ECO:0000256" key="3">
    <source>
        <dbReference type="ARBA" id="ARBA00009500"/>
    </source>
</evidence>
<evidence type="ECO:0000256" key="16">
    <source>
        <dbReference type="SAM" id="SignalP"/>
    </source>
</evidence>
<dbReference type="InterPro" id="IPR042178">
    <property type="entry name" value="Serpin_sf_1"/>
</dbReference>
<keyword evidence="10" id="KW-0839">Vasoconstrictor</keyword>
<keyword evidence="7" id="KW-0838">Vasoactive</keyword>
<dbReference type="InterPro" id="IPR023795">
    <property type="entry name" value="Serpin_CS"/>
</dbReference>
<dbReference type="PANTHER" id="PTHR11461">
    <property type="entry name" value="SERINE PROTEASE INHIBITOR, SERPIN"/>
    <property type="match status" value="1"/>
</dbReference>
<dbReference type="GO" id="GO:0005615">
    <property type="term" value="C:extracellular space"/>
    <property type="evidence" value="ECO:0007669"/>
    <property type="project" value="InterPro"/>
</dbReference>
<dbReference type="Gene3D" id="3.30.497.10">
    <property type="entry name" value="Antithrombin, subunit I, domain 2"/>
    <property type="match status" value="1"/>
</dbReference>
<dbReference type="InterPro" id="IPR042185">
    <property type="entry name" value="Serpin_sf_2"/>
</dbReference>
<dbReference type="OrthoDB" id="7817921at2759"/>
<keyword evidence="9" id="KW-0325">Glycoprotein</keyword>
<dbReference type="Proteomes" id="UP000631391">
    <property type="component" value="Unassembled WGS sequence"/>
</dbReference>
<evidence type="ECO:0000256" key="14">
    <source>
        <dbReference type="ARBA" id="ARBA00046068"/>
    </source>
</evidence>
<comment type="caution">
    <text evidence="18">The sequence shown here is derived from an EMBL/GenBank/DDBJ whole genome shotgun (WGS) entry which is preliminary data.</text>
</comment>
<evidence type="ECO:0000256" key="4">
    <source>
        <dbReference type="ARBA" id="ARBA00015105"/>
    </source>
</evidence>
<dbReference type="InterPro" id="IPR000227">
    <property type="entry name" value="Angiotensinogen"/>
</dbReference>
<comment type="subcellular location">
    <subcellularLocation>
        <location evidence="2">Secreted</location>
    </subcellularLocation>
</comment>
<evidence type="ECO:0000256" key="13">
    <source>
        <dbReference type="ARBA" id="ARBA00033182"/>
    </source>
</evidence>
<evidence type="ECO:0000259" key="17">
    <source>
        <dbReference type="SMART" id="SM00093"/>
    </source>
</evidence>
<dbReference type="SMART" id="SM00093">
    <property type="entry name" value="SERPIN"/>
    <property type="match status" value="1"/>
</dbReference>
<feature type="signal peptide" evidence="16">
    <location>
        <begin position="1"/>
        <end position="20"/>
    </location>
</feature>
<keyword evidence="5" id="KW-0964">Secreted</keyword>
<evidence type="ECO:0000256" key="12">
    <source>
        <dbReference type="ARBA" id="ARBA00029391"/>
    </source>
</evidence>
<sequence length="457" mass="50170">NMNLVADLLCLLACLTVVTCDRVYVHPFNLFSFNESDCDKLEKLVQEGKTIVPVSIESQTTPEYEGDINDKNKLEAPSLNTWGKEERGYLSDLVYVLVMRFYSVLQKAQRGQNVLLSPTSLYSSLVSFYLGASNQTALDLQGLLGFVPPSGNPDCTSMAVGSNFLSSLRTIERLVNSGDEELLFSKTLSLFSAPGVPLFQLFMEHLLPNADAFYARAVDFTNPGEAAKQINAFVEAKSEGQSKCLLADTDPSAELLFAVDVHLAVNVKQAFPLKEPQEFWVDSNTKVMVPMLSIMGTFKYKTDASGTFSVVEVPISKTALLVLLQPTNGSDLEHVEPSDWLQRLSPRDIKLTLPALTLEDSSDLQELLADMELPALLGKGADFSKISNASLTVGKVINKAFFKLASDGTDQPEDPAAQKEDGAYLDVTLNKPFLFAVFEKQSRAMVFLGRVVNPLHE</sequence>
<evidence type="ECO:0000256" key="5">
    <source>
        <dbReference type="ARBA" id="ARBA00022525"/>
    </source>
</evidence>
<evidence type="ECO:0000256" key="8">
    <source>
        <dbReference type="ARBA" id="ARBA00023157"/>
    </source>
</evidence>
<dbReference type="PRINTS" id="PR00654">
    <property type="entry name" value="ANGIOTENSNGN"/>
</dbReference>
<dbReference type="Pfam" id="PF00079">
    <property type="entry name" value="Serpin"/>
    <property type="match status" value="1"/>
</dbReference>
<proteinExistence type="inferred from homology"/>
<evidence type="ECO:0000256" key="7">
    <source>
        <dbReference type="ARBA" id="ARBA00022858"/>
    </source>
</evidence>
<dbReference type="AlphaFoldDB" id="A0A851BEV5"/>
<dbReference type="InterPro" id="IPR023796">
    <property type="entry name" value="Serpin_dom"/>
</dbReference>
<evidence type="ECO:0000256" key="9">
    <source>
        <dbReference type="ARBA" id="ARBA00023180"/>
    </source>
</evidence>
<dbReference type="GO" id="GO:0003081">
    <property type="term" value="P:regulation of systemic arterial blood pressure by renin-angiotensin"/>
    <property type="evidence" value="ECO:0007669"/>
    <property type="project" value="InterPro"/>
</dbReference>
<name>A0A851BEV5_PICGY</name>
<evidence type="ECO:0000256" key="1">
    <source>
        <dbReference type="ARBA" id="ARBA00002747"/>
    </source>
</evidence>
<dbReference type="InterPro" id="IPR000215">
    <property type="entry name" value="Serpin_fam"/>
</dbReference>
<keyword evidence="19" id="KW-1185">Reference proteome</keyword>
<dbReference type="GO" id="GO:0004867">
    <property type="term" value="F:serine-type endopeptidase inhibitor activity"/>
    <property type="evidence" value="ECO:0007669"/>
    <property type="project" value="InterPro"/>
</dbReference>
<protein>
    <recommendedName>
        <fullName evidence="4">Angiotensinogen</fullName>
    </recommendedName>
    <alternativeName>
        <fullName evidence="13">Serpin A8</fullName>
    </alternativeName>
</protein>
<dbReference type="PROSITE" id="PS00284">
    <property type="entry name" value="SERPIN"/>
    <property type="match status" value="1"/>
</dbReference>
<comment type="function">
    <text evidence="14">Acts directly on vascular smooth muscle as a potent vasoconstrictor, affects cardiac contractility and heart rate through its action on the sympathetic nervous system, and alters renal sodium and water absorption through its ability to stimulate the zona glomerulosa cells of the adrenal cortex to synthesize and secrete aldosterone. Acts by binding to angiotensin receptors AGTR1 and AGTR2. Also binds the DEAR/FBXW7-AS1 receptor.</text>
</comment>
<accession>A0A851BEV5</accession>
<dbReference type="SUPFAM" id="SSF56574">
    <property type="entry name" value="Serpins"/>
    <property type="match status" value="1"/>
</dbReference>
<reference evidence="18" key="1">
    <citation type="submission" date="2019-10" db="EMBL/GenBank/DDBJ databases">
        <title>Bird 10,000 Genomes (B10K) Project - Family phase.</title>
        <authorList>
            <person name="Zhang G."/>
        </authorList>
    </citation>
    <scope>NUCLEOTIDE SEQUENCE</scope>
    <source>
        <strain evidence="18">B10K-DU-012-30</strain>
        <tissue evidence="18">Muscle</tissue>
    </source>
</reference>
<dbReference type="GO" id="GO:0042310">
    <property type="term" value="P:vasoconstriction"/>
    <property type="evidence" value="ECO:0007669"/>
    <property type="project" value="UniProtKB-KW"/>
</dbReference>
<keyword evidence="8" id="KW-1015">Disulfide bond</keyword>
<feature type="non-terminal residue" evidence="18">
    <location>
        <position position="457"/>
    </location>
</feature>
<comment type="function">
    <text evidence="1">Essential component of the renin-angiotensin system (RAS), a potent regulator of blood pressure, body fluid and electrolyte homeostasis.</text>
</comment>
<comment type="function">
    <text evidence="11">Stimulates aldosterone release.</text>
</comment>
<comment type="function">
    <text evidence="12">Is a ligand for the G-protein coupled receptor MAS1. Has vasodilator and antidiuretic effects. Has an antithrombotic effect that involves MAS1-mediated release of nitric oxide from platelets.</text>
</comment>
<dbReference type="EMBL" id="WEKY01035490">
    <property type="protein sequence ID" value="NWI42943.1"/>
    <property type="molecule type" value="Genomic_DNA"/>
</dbReference>
<dbReference type="Gene3D" id="2.30.39.10">
    <property type="entry name" value="Alpha-1-antitrypsin, domain 1"/>
    <property type="match status" value="1"/>
</dbReference>
<dbReference type="GO" id="GO:0042981">
    <property type="term" value="P:regulation of apoptotic process"/>
    <property type="evidence" value="ECO:0007669"/>
    <property type="project" value="TreeGrafter"/>
</dbReference>
<evidence type="ECO:0000256" key="11">
    <source>
        <dbReference type="ARBA" id="ARBA00029380"/>
    </source>
</evidence>
<feature type="non-terminal residue" evidence="18">
    <location>
        <position position="1"/>
    </location>
</feature>
<evidence type="ECO:0000313" key="19">
    <source>
        <dbReference type="Proteomes" id="UP000631391"/>
    </source>
</evidence>
<evidence type="ECO:0000256" key="15">
    <source>
        <dbReference type="RuleBase" id="RU000411"/>
    </source>
</evidence>
<evidence type="ECO:0000256" key="10">
    <source>
        <dbReference type="ARBA" id="ARBA00023322"/>
    </source>
</evidence>
<dbReference type="InterPro" id="IPR036186">
    <property type="entry name" value="Serpin_sf"/>
</dbReference>